<evidence type="ECO:0000313" key="2">
    <source>
        <dbReference type="EMBL" id="KAD4059733.1"/>
    </source>
</evidence>
<comment type="caution">
    <text evidence="2">The sequence shown here is derived from an EMBL/GenBank/DDBJ whole genome shotgun (WGS) entry which is preliminary data.</text>
</comment>
<gene>
    <name evidence="2" type="ORF">GD627_01135</name>
</gene>
<dbReference type="RefSeq" id="WP_152271009.1">
    <property type="nucleotide sequence ID" value="NZ_VTFX01000001.1"/>
</dbReference>
<sequence length="106" mass="11774">MPKYPLPNTSLPNTSLPKTTLLENDLPTRTGPGSDTTGNAVQLLPPARPPEQPAPLLRRVGKGVYQMLKRLRSSYLRSEAVRESRMDAALNGRDGYLLLHYFNSVK</sequence>
<name>A0A5N6MSF8_9MICC</name>
<proteinExistence type="predicted"/>
<dbReference type="EMBL" id="VTFX01000001">
    <property type="protein sequence ID" value="KAD4059733.1"/>
    <property type="molecule type" value="Genomic_DNA"/>
</dbReference>
<reference evidence="2 3" key="1">
    <citation type="submission" date="2019-08" db="EMBL/GenBank/DDBJ databases">
        <title>Arthrobacter sp. nov., isolated from plateau pika and Tibetan wild ass.</title>
        <authorList>
            <person name="Ge Y."/>
        </authorList>
    </citation>
    <scope>NUCLEOTIDE SEQUENCE [LARGE SCALE GENOMIC DNA]</scope>
    <source>
        <strain evidence="2 3">785</strain>
    </source>
</reference>
<evidence type="ECO:0000313" key="3">
    <source>
        <dbReference type="Proteomes" id="UP000326852"/>
    </source>
</evidence>
<feature type="compositionally biased region" description="Polar residues" evidence="1">
    <location>
        <begin position="31"/>
        <end position="40"/>
    </location>
</feature>
<dbReference type="AlphaFoldDB" id="A0A5N6MSF8"/>
<evidence type="ECO:0000256" key="1">
    <source>
        <dbReference type="SAM" id="MobiDB-lite"/>
    </source>
</evidence>
<feature type="region of interest" description="Disordered" evidence="1">
    <location>
        <begin position="1"/>
        <end position="55"/>
    </location>
</feature>
<organism evidence="2 3">
    <name type="scientific">Arthrobacter yangruifuii</name>
    <dbReference type="NCBI Taxonomy" id="2606616"/>
    <lineage>
        <taxon>Bacteria</taxon>
        <taxon>Bacillati</taxon>
        <taxon>Actinomycetota</taxon>
        <taxon>Actinomycetes</taxon>
        <taxon>Micrococcales</taxon>
        <taxon>Micrococcaceae</taxon>
        <taxon>Arthrobacter</taxon>
    </lineage>
</organism>
<feature type="compositionally biased region" description="Polar residues" evidence="1">
    <location>
        <begin position="7"/>
        <end position="22"/>
    </location>
</feature>
<accession>A0A5N6MSF8</accession>
<dbReference type="Proteomes" id="UP000326852">
    <property type="component" value="Unassembled WGS sequence"/>
</dbReference>
<keyword evidence="3" id="KW-1185">Reference proteome</keyword>
<protein>
    <submittedName>
        <fullName evidence="2">Uncharacterized protein</fullName>
    </submittedName>
</protein>